<dbReference type="GeneTree" id="ENSGT00940000154419"/>
<proteinExistence type="predicted"/>
<keyword evidence="4 12" id="KW-0732">Signal</keyword>
<dbReference type="AlphaFoldDB" id="A0A2K6ES57"/>
<keyword evidence="5" id="KW-0677">Repeat</keyword>
<keyword evidence="11" id="KW-1133">Transmembrane helix</keyword>
<feature type="transmembrane region" description="Helical" evidence="11">
    <location>
        <begin position="346"/>
        <end position="368"/>
    </location>
</feature>
<sequence>MCCLLKLGIFVPSATGQSTTVVSPAIDTAPSSPINTITATGTSSTEATTTTMTSSSSPMTTAIVTTPSAPSPPRAAGPSVTPTSTPAESESATVVRTTASSPCQVNPCAGGSACVELNDIHFCLCLEGYYYHSSACLRGKTFPGKIAVKVSDTSGLEEENSRNYQVLYTEIVNFFSNVFDSSYGQTVILTVSTSASPSARSEMRAGDEVVTVTIVNILTLNTNKTEESVSALIKNAINGTNFTDYVSQNRCDYYGCEKADDDCVNGLACECKSDWERPNPQVAFCFAPSPKCPDDCNGEHRQCLIKKEGGTAECACVPGYEEGPDKNCQPCAFGYSGLDCQDQFQLILTIVGTIAGVLILSMVIALIVTARSKNKKNIEEQNLIEEDFQNLRLQHTGVSNLGAEGNIFPKIRVATSKDRLSSNPYAQAYMPGPDY</sequence>
<evidence type="ECO:0000256" key="12">
    <source>
        <dbReference type="SAM" id="SignalP"/>
    </source>
</evidence>
<keyword evidence="6 11" id="KW-0472">Membrane</keyword>
<keyword evidence="11" id="KW-0812">Transmembrane</keyword>
<evidence type="ECO:0000313" key="14">
    <source>
        <dbReference type="Ensembl" id="ENSPCOP00000004568.1"/>
    </source>
</evidence>
<dbReference type="OMA" id="HKQCLIK"/>
<feature type="chain" id="PRO_5014358971" description="EGF-like domain-containing protein" evidence="12">
    <location>
        <begin position="17"/>
        <end position="435"/>
    </location>
</feature>
<dbReference type="STRING" id="379532.ENSPCOP00000004568"/>
<dbReference type="GO" id="GO:0005886">
    <property type="term" value="C:plasma membrane"/>
    <property type="evidence" value="ECO:0007669"/>
    <property type="project" value="UniProtKB-SubCell"/>
</dbReference>
<dbReference type="PANTHER" id="PTHR24037:SF10">
    <property type="entry name" value="MUCIN-13"/>
    <property type="match status" value="1"/>
</dbReference>
<dbReference type="InterPro" id="IPR000742">
    <property type="entry name" value="EGF"/>
</dbReference>
<keyword evidence="7" id="KW-1015">Disulfide bond</keyword>
<name>A0A2K6ES57_PROCO</name>
<feature type="domain" description="EGF-like" evidence="13">
    <location>
        <begin position="99"/>
        <end position="137"/>
    </location>
</feature>
<evidence type="ECO:0000256" key="2">
    <source>
        <dbReference type="ARBA" id="ARBA00022475"/>
    </source>
</evidence>
<feature type="compositionally biased region" description="Polar residues" evidence="10">
    <location>
        <begin position="80"/>
        <end position="90"/>
    </location>
</feature>
<keyword evidence="3 9" id="KW-0245">EGF-like domain</keyword>
<reference evidence="14" key="2">
    <citation type="submission" date="2025-09" db="UniProtKB">
        <authorList>
            <consortium name="Ensembl"/>
        </authorList>
    </citation>
    <scope>IDENTIFICATION</scope>
</reference>
<organism evidence="14 15">
    <name type="scientific">Propithecus coquereli</name>
    <name type="common">Coquerel's sifaka</name>
    <name type="synonym">Propithecus verreauxi coquereli</name>
    <dbReference type="NCBI Taxonomy" id="379532"/>
    <lineage>
        <taxon>Eukaryota</taxon>
        <taxon>Metazoa</taxon>
        <taxon>Chordata</taxon>
        <taxon>Craniata</taxon>
        <taxon>Vertebrata</taxon>
        <taxon>Euteleostomi</taxon>
        <taxon>Mammalia</taxon>
        <taxon>Eutheria</taxon>
        <taxon>Euarchontoglires</taxon>
        <taxon>Primates</taxon>
        <taxon>Strepsirrhini</taxon>
        <taxon>Lemuriformes</taxon>
        <taxon>Indriidae</taxon>
        <taxon>Propithecus</taxon>
    </lineage>
</organism>
<keyword evidence="15" id="KW-1185">Reference proteome</keyword>
<feature type="region of interest" description="Disordered" evidence="10">
    <location>
        <begin position="40"/>
        <end position="90"/>
    </location>
</feature>
<keyword evidence="2" id="KW-1003">Cell membrane</keyword>
<evidence type="ECO:0000256" key="8">
    <source>
        <dbReference type="ARBA" id="ARBA00023180"/>
    </source>
</evidence>
<evidence type="ECO:0000256" key="1">
    <source>
        <dbReference type="ARBA" id="ARBA00004236"/>
    </source>
</evidence>
<dbReference type="PROSITE" id="PS01186">
    <property type="entry name" value="EGF_2"/>
    <property type="match status" value="2"/>
</dbReference>
<feature type="compositionally biased region" description="Low complexity" evidence="10">
    <location>
        <begin position="40"/>
        <end position="62"/>
    </location>
</feature>
<evidence type="ECO:0000256" key="9">
    <source>
        <dbReference type="PROSITE-ProRule" id="PRU00076"/>
    </source>
</evidence>
<dbReference type="Ensembl" id="ENSPCOT00000014780.1">
    <property type="protein sequence ID" value="ENSPCOP00000004568.1"/>
    <property type="gene ID" value="ENSPCOG00000012933.1"/>
</dbReference>
<feature type="signal peptide" evidence="12">
    <location>
        <begin position="1"/>
        <end position="16"/>
    </location>
</feature>
<evidence type="ECO:0000256" key="7">
    <source>
        <dbReference type="ARBA" id="ARBA00023157"/>
    </source>
</evidence>
<comment type="subcellular location">
    <subcellularLocation>
        <location evidence="1">Cell membrane</location>
    </subcellularLocation>
</comment>
<keyword evidence="8" id="KW-0325">Glycoprotein</keyword>
<reference evidence="14" key="1">
    <citation type="submission" date="2025-08" db="UniProtKB">
        <authorList>
            <consortium name="Ensembl"/>
        </authorList>
    </citation>
    <scope>IDENTIFICATION</scope>
</reference>
<evidence type="ECO:0000256" key="5">
    <source>
        <dbReference type="ARBA" id="ARBA00022737"/>
    </source>
</evidence>
<comment type="caution">
    <text evidence="9">Lacks conserved residue(s) required for the propagation of feature annotation.</text>
</comment>
<evidence type="ECO:0000256" key="11">
    <source>
        <dbReference type="SAM" id="Phobius"/>
    </source>
</evidence>
<dbReference type="PANTHER" id="PTHR24037">
    <property type="entry name" value="HEART DEVELOPMENT PROTEIN WITH EGF-LIKE DOMAINS 1"/>
    <property type="match status" value="1"/>
</dbReference>
<protein>
    <recommendedName>
        <fullName evidence="13">EGF-like domain-containing protein</fullName>
    </recommendedName>
</protein>
<evidence type="ECO:0000256" key="10">
    <source>
        <dbReference type="SAM" id="MobiDB-lite"/>
    </source>
</evidence>
<evidence type="ECO:0000259" key="13">
    <source>
        <dbReference type="PROSITE" id="PS50026"/>
    </source>
</evidence>
<evidence type="ECO:0000256" key="6">
    <source>
        <dbReference type="ARBA" id="ARBA00023136"/>
    </source>
</evidence>
<evidence type="ECO:0000313" key="15">
    <source>
        <dbReference type="Proteomes" id="UP000233160"/>
    </source>
</evidence>
<evidence type="ECO:0000256" key="3">
    <source>
        <dbReference type="ARBA" id="ARBA00022536"/>
    </source>
</evidence>
<dbReference type="PROSITE" id="PS50026">
    <property type="entry name" value="EGF_3"/>
    <property type="match status" value="1"/>
</dbReference>
<evidence type="ECO:0000256" key="4">
    <source>
        <dbReference type="ARBA" id="ARBA00022729"/>
    </source>
</evidence>
<dbReference type="Proteomes" id="UP000233160">
    <property type="component" value="Unassembled WGS sequence"/>
</dbReference>
<accession>A0A2K6ES57</accession>